<reference evidence="2" key="1">
    <citation type="journal article" date="2019" name="Curr. Biol.">
        <title>Genome Sequence of Striga asiatica Provides Insight into the Evolution of Plant Parasitism.</title>
        <authorList>
            <person name="Yoshida S."/>
            <person name="Kim S."/>
            <person name="Wafula E.K."/>
            <person name="Tanskanen J."/>
            <person name="Kim Y.M."/>
            <person name="Honaas L."/>
            <person name="Yang Z."/>
            <person name="Spallek T."/>
            <person name="Conn C.E."/>
            <person name="Ichihashi Y."/>
            <person name="Cheong K."/>
            <person name="Cui S."/>
            <person name="Der J.P."/>
            <person name="Gundlach H."/>
            <person name="Jiao Y."/>
            <person name="Hori C."/>
            <person name="Ishida J.K."/>
            <person name="Kasahara H."/>
            <person name="Kiba T."/>
            <person name="Kim M.S."/>
            <person name="Koo N."/>
            <person name="Laohavisit A."/>
            <person name="Lee Y.H."/>
            <person name="Lumba S."/>
            <person name="McCourt P."/>
            <person name="Mortimer J.C."/>
            <person name="Mutuku J.M."/>
            <person name="Nomura T."/>
            <person name="Sasaki-Sekimoto Y."/>
            <person name="Seto Y."/>
            <person name="Wang Y."/>
            <person name="Wakatake T."/>
            <person name="Sakakibara H."/>
            <person name="Demura T."/>
            <person name="Yamaguchi S."/>
            <person name="Yoneyama K."/>
            <person name="Manabe R.I."/>
            <person name="Nelson D.C."/>
            <person name="Schulman A.H."/>
            <person name="Timko M.P."/>
            <person name="dePamphilis C.W."/>
            <person name="Choi D."/>
            <person name="Shirasu K."/>
        </authorList>
    </citation>
    <scope>NUCLEOTIDE SEQUENCE [LARGE SCALE GENOMIC DNA]</scope>
    <source>
        <strain evidence="2">cv. UVA1</strain>
    </source>
</reference>
<evidence type="ECO:0000313" key="1">
    <source>
        <dbReference type="EMBL" id="GER54073.1"/>
    </source>
</evidence>
<organism evidence="1 2">
    <name type="scientific">Striga asiatica</name>
    <name type="common">Asiatic witchweed</name>
    <name type="synonym">Buchnera asiatica</name>
    <dbReference type="NCBI Taxonomy" id="4170"/>
    <lineage>
        <taxon>Eukaryota</taxon>
        <taxon>Viridiplantae</taxon>
        <taxon>Streptophyta</taxon>
        <taxon>Embryophyta</taxon>
        <taxon>Tracheophyta</taxon>
        <taxon>Spermatophyta</taxon>
        <taxon>Magnoliopsida</taxon>
        <taxon>eudicotyledons</taxon>
        <taxon>Gunneridae</taxon>
        <taxon>Pentapetalae</taxon>
        <taxon>asterids</taxon>
        <taxon>lamiids</taxon>
        <taxon>Lamiales</taxon>
        <taxon>Orobanchaceae</taxon>
        <taxon>Buchnereae</taxon>
        <taxon>Striga</taxon>
    </lineage>
</organism>
<dbReference type="OrthoDB" id="10414811at2759"/>
<evidence type="ECO:0000313" key="2">
    <source>
        <dbReference type="Proteomes" id="UP000325081"/>
    </source>
</evidence>
<name>A0A5A7R8M8_STRAF</name>
<keyword evidence="2" id="KW-1185">Reference proteome</keyword>
<protein>
    <submittedName>
        <fullName evidence="1">FAD-binding Berberine family protein</fullName>
    </submittedName>
</protein>
<dbReference type="AlphaFoldDB" id="A0A5A7R8M8"/>
<proteinExistence type="predicted"/>
<accession>A0A5A7R8M8</accession>
<gene>
    <name evidence="1" type="ORF">STAS_31627</name>
</gene>
<comment type="caution">
    <text evidence="1">The sequence shown here is derived from an EMBL/GenBank/DDBJ whole genome shotgun (WGS) entry which is preliminary data.</text>
</comment>
<dbReference type="EMBL" id="BKCP01010848">
    <property type="protein sequence ID" value="GER54073.1"/>
    <property type="molecule type" value="Genomic_DNA"/>
</dbReference>
<dbReference type="Proteomes" id="UP000325081">
    <property type="component" value="Unassembled WGS sequence"/>
</dbReference>
<sequence length="292" mass="32414">MRKCQIKPINSSRKSTSFHPTIDCFLQSHPKIENLRPLCSGHVLQDAEEYDKVSSSGGIGERYSEDSTQSSREAIFLWKGKALQDEPLLGIVYLSKGFVVRMLLRLALANSAHFNKILHVINGYFQSVRIKEEDKAKERWIRKTYFLLPFPISLKLSLKEWGSGTQDKSVSFKGSSLYIKYNIRRGVTGIGFSIQRITYIGPIGFAGQEGVSEGGLQWLERGGPGLEGLEQFADLEIESGVVAAIAIEGVLGADGTALEQHTRDFEMAGKAGIVERHRVPLIPCIHVHTALQ</sequence>